<accession>A0ABN9SML7</accession>
<comment type="caution">
    <text evidence="2">The sequence shown here is derived from an EMBL/GenBank/DDBJ whole genome shotgun (WGS) entry which is preliminary data.</text>
</comment>
<name>A0ABN9SML7_9DINO</name>
<evidence type="ECO:0000313" key="2">
    <source>
        <dbReference type="EMBL" id="CAK0833076.1"/>
    </source>
</evidence>
<dbReference type="EMBL" id="CAUYUJ010012020">
    <property type="protein sequence ID" value="CAK0833076.1"/>
    <property type="molecule type" value="Genomic_DNA"/>
</dbReference>
<reference evidence="2" key="1">
    <citation type="submission" date="2023-10" db="EMBL/GenBank/DDBJ databases">
        <authorList>
            <person name="Chen Y."/>
            <person name="Shah S."/>
            <person name="Dougan E. K."/>
            <person name="Thang M."/>
            <person name="Chan C."/>
        </authorList>
    </citation>
    <scope>NUCLEOTIDE SEQUENCE [LARGE SCALE GENOMIC DNA]</scope>
</reference>
<organism evidence="2 3">
    <name type="scientific">Prorocentrum cordatum</name>
    <dbReference type="NCBI Taxonomy" id="2364126"/>
    <lineage>
        <taxon>Eukaryota</taxon>
        <taxon>Sar</taxon>
        <taxon>Alveolata</taxon>
        <taxon>Dinophyceae</taxon>
        <taxon>Prorocentrales</taxon>
        <taxon>Prorocentraceae</taxon>
        <taxon>Prorocentrum</taxon>
    </lineage>
</organism>
<feature type="compositionally biased region" description="Basic and acidic residues" evidence="1">
    <location>
        <begin position="22"/>
        <end position="34"/>
    </location>
</feature>
<dbReference type="InterPro" id="IPR036691">
    <property type="entry name" value="Endo/exonu/phosph_ase_sf"/>
</dbReference>
<proteinExistence type="predicted"/>
<feature type="non-terminal residue" evidence="2">
    <location>
        <position position="1"/>
    </location>
</feature>
<dbReference type="Gene3D" id="3.60.10.10">
    <property type="entry name" value="Endonuclease/exonuclease/phosphatase"/>
    <property type="match status" value="1"/>
</dbReference>
<evidence type="ECO:0000256" key="1">
    <source>
        <dbReference type="SAM" id="MobiDB-lite"/>
    </source>
</evidence>
<protein>
    <submittedName>
        <fullName evidence="2">Uncharacterized protein</fullName>
    </submittedName>
</protein>
<evidence type="ECO:0000313" key="3">
    <source>
        <dbReference type="Proteomes" id="UP001189429"/>
    </source>
</evidence>
<feature type="region of interest" description="Disordered" evidence="1">
    <location>
        <begin position="123"/>
        <end position="155"/>
    </location>
</feature>
<dbReference type="SUPFAM" id="SSF56219">
    <property type="entry name" value="DNase I-like"/>
    <property type="match status" value="1"/>
</dbReference>
<feature type="region of interest" description="Disordered" evidence="1">
    <location>
        <begin position="1"/>
        <end position="41"/>
    </location>
</feature>
<gene>
    <name evidence="2" type="ORF">PCOR1329_LOCUS30902</name>
</gene>
<feature type="non-terminal residue" evidence="2">
    <location>
        <position position="1049"/>
    </location>
</feature>
<keyword evidence="3" id="KW-1185">Reference proteome</keyword>
<dbReference type="Proteomes" id="UP001189429">
    <property type="component" value="Unassembled WGS sequence"/>
</dbReference>
<sequence length="1049" mass="116210">ALEAAAAKLGLNNGSGSGSKRARNDTEVFDRDPTGEGLGNPQVSEWLRGAIASTITTAMTTFGEHIDERIQTVEQSVKDLELTQNNQEQRLNMYEATQTAMGHASNHHSAVIEELRAKVKALEERQAAAARQPPPPPQPRRHAQVPPDQFTMGNLGFDTHRDILETRAREVLQRVGAPEPQQLRAVYTYGSIVSITYTDIQIGQRVRERISTEQIQFDGVRKNVWFDFRKSNEDLRPGRLLRRGVAEAERLEDREGFKGKVEGCPRSKKVYVQARVVGEVRVGRWHWTSLGLERYAADDLPALADAINVQVIIDEVALKTDGTWAAVLIAEADLISNSSDSDWRSGTATVGIVFTHAAHGDLWEESLEDGQFLLRSGRHADALIWLGDFNVDGNVQFGRDAGEEKQKWPFLLNVIGATGLQSSMQETAPTYTWTPTGEQQGDPSWLDHCFASAGVVTPVHTTWDSAPGDHSWLIVGLAGAVQPSLDRHTKRVWHCTDWEAYERELDTLDGDTLTSVSDITQAVQGIMDKYTDVQTSRQRRRTREPLQIKDTLDLKHKADLNSLLTDMRKQWLTKKWDIEGVDRARRLKRLPSPRSGLHAITSMKIGPETVHDHAAWATACHSEMERRWTEANASHGARWMERDARGTLHTAVPFDTPDVRVAISSLRKNKRAKDRRGLCPAAFRGQAGASLAKKAVNLLLVDDSGWEAVELEGYSKSKVAGVALPTKIRTIVLQNTILSVCHACVHARIVDITSAWSAGHGLDALVLGGSKHHQPAEVTFACSQVVEKSMDRRNAGAVGSMDVANFHDCLGWDSACDSMARRSAPEADAMMLMRLHSRPQVRIRVADALTDVVERSRGAFTGARTAATIGQWVVEDAFLDCAGDLAVRGWALEEGRYVTAMAWADNLISFGDSVHEAAGVLTIIEGALNLKGHTIKPDSRELLQVSQQPVGEWQLEAGGCAWQVKDELVVIGRTVSGNASSHADRSKALEKIQRSWFKHRRLLQNNALPFASRAQMWTRHAESIFNFYAGTWVLGRQMVNALDTVQLRH</sequence>